<reference evidence="6" key="1">
    <citation type="submission" date="2022-01" db="EMBL/GenBank/DDBJ databases">
        <authorList>
            <person name="King R."/>
        </authorList>
    </citation>
    <scope>NUCLEOTIDE SEQUENCE</scope>
</reference>
<feature type="signal peptide" evidence="4">
    <location>
        <begin position="1"/>
        <end position="19"/>
    </location>
</feature>
<dbReference type="EMBL" id="OV725079">
    <property type="protein sequence ID" value="CAH1396358.1"/>
    <property type="molecule type" value="Genomic_DNA"/>
</dbReference>
<evidence type="ECO:0000256" key="4">
    <source>
        <dbReference type="SAM" id="SignalP"/>
    </source>
</evidence>
<sequence>MSAIACVIVCFLSIYCCRPHEEITDVVEPQHPTATLIFLHGAGESGPEIRRLVEKLSGGFSNYPNLRLVFPTAGAKTFSPFPWNGQVVNIWYNFDSLDIATKENNTQIHESAMVIEKLVEEQVLSGIPHKNICVAGFSSGGLMSLHLGYEYIKNLGCVGAMSAFLPTSSALYEKLINQRDEVVSDLPPLYISGGRLDFFILPKWMKTTVDAFQTGGVNVTSVSQLEASHFLTRKSVRGLLEFVQKTIF</sequence>
<dbReference type="InterPro" id="IPR050565">
    <property type="entry name" value="LYPA1-2/EST-like"/>
</dbReference>
<dbReference type="PANTHER" id="PTHR10655:SF17">
    <property type="entry name" value="LYSOPHOSPHOLIPASE-LIKE PROTEIN 1"/>
    <property type="match status" value="1"/>
</dbReference>
<protein>
    <recommendedName>
        <fullName evidence="2">palmitoyl-protein hydrolase</fullName>
        <ecNumber evidence="2">3.1.2.22</ecNumber>
    </recommendedName>
</protein>
<evidence type="ECO:0000256" key="2">
    <source>
        <dbReference type="ARBA" id="ARBA00012423"/>
    </source>
</evidence>
<evidence type="ECO:0000256" key="1">
    <source>
        <dbReference type="ARBA" id="ARBA00006499"/>
    </source>
</evidence>
<feature type="domain" description="Phospholipase/carboxylesterase/thioesterase" evidence="5">
    <location>
        <begin position="26"/>
        <end position="247"/>
    </location>
</feature>
<dbReference type="SUPFAM" id="SSF53474">
    <property type="entry name" value="alpha/beta-Hydrolases"/>
    <property type="match status" value="1"/>
</dbReference>
<evidence type="ECO:0000313" key="7">
    <source>
        <dbReference type="Proteomes" id="UP001152798"/>
    </source>
</evidence>
<dbReference type="OrthoDB" id="2418081at2759"/>
<dbReference type="Proteomes" id="UP001152798">
    <property type="component" value="Chromosome 3"/>
</dbReference>
<dbReference type="GO" id="GO:0005737">
    <property type="term" value="C:cytoplasm"/>
    <property type="evidence" value="ECO:0007669"/>
    <property type="project" value="TreeGrafter"/>
</dbReference>
<evidence type="ECO:0000256" key="3">
    <source>
        <dbReference type="ARBA" id="ARBA00022801"/>
    </source>
</evidence>
<accession>A0A9P0H6G7</accession>
<comment type="similarity">
    <text evidence="1">Belongs to the AB hydrolase superfamily. AB hydrolase 2 family.</text>
</comment>
<dbReference type="AlphaFoldDB" id="A0A9P0H6G7"/>
<dbReference type="PANTHER" id="PTHR10655">
    <property type="entry name" value="LYSOPHOSPHOLIPASE-RELATED"/>
    <property type="match status" value="1"/>
</dbReference>
<dbReference type="EC" id="3.1.2.22" evidence="2"/>
<keyword evidence="7" id="KW-1185">Reference proteome</keyword>
<evidence type="ECO:0000259" key="5">
    <source>
        <dbReference type="Pfam" id="PF02230"/>
    </source>
</evidence>
<keyword evidence="4" id="KW-0732">Signal</keyword>
<proteinExistence type="inferred from homology"/>
<dbReference type="InterPro" id="IPR029058">
    <property type="entry name" value="AB_hydrolase_fold"/>
</dbReference>
<name>A0A9P0H6G7_NEZVI</name>
<gene>
    <name evidence="6" type="ORF">NEZAVI_LOCUS6447</name>
</gene>
<organism evidence="6 7">
    <name type="scientific">Nezara viridula</name>
    <name type="common">Southern green stink bug</name>
    <name type="synonym">Cimex viridulus</name>
    <dbReference type="NCBI Taxonomy" id="85310"/>
    <lineage>
        <taxon>Eukaryota</taxon>
        <taxon>Metazoa</taxon>
        <taxon>Ecdysozoa</taxon>
        <taxon>Arthropoda</taxon>
        <taxon>Hexapoda</taxon>
        <taxon>Insecta</taxon>
        <taxon>Pterygota</taxon>
        <taxon>Neoptera</taxon>
        <taxon>Paraneoptera</taxon>
        <taxon>Hemiptera</taxon>
        <taxon>Heteroptera</taxon>
        <taxon>Panheteroptera</taxon>
        <taxon>Pentatomomorpha</taxon>
        <taxon>Pentatomoidea</taxon>
        <taxon>Pentatomidae</taxon>
        <taxon>Pentatominae</taxon>
        <taxon>Nezara</taxon>
    </lineage>
</organism>
<dbReference type="InterPro" id="IPR003140">
    <property type="entry name" value="PLipase/COase/thioEstase"/>
</dbReference>
<dbReference type="GO" id="GO:0052689">
    <property type="term" value="F:carboxylic ester hydrolase activity"/>
    <property type="evidence" value="ECO:0007669"/>
    <property type="project" value="TreeGrafter"/>
</dbReference>
<dbReference type="Pfam" id="PF02230">
    <property type="entry name" value="Abhydrolase_2"/>
    <property type="match status" value="1"/>
</dbReference>
<feature type="chain" id="PRO_5040231442" description="palmitoyl-protein hydrolase" evidence="4">
    <location>
        <begin position="20"/>
        <end position="248"/>
    </location>
</feature>
<evidence type="ECO:0000313" key="6">
    <source>
        <dbReference type="EMBL" id="CAH1396358.1"/>
    </source>
</evidence>
<dbReference type="GO" id="GO:0008474">
    <property type="term" value="F:palmitoyl-(protein) hydrolase activity"/>
    <property type="evidence" value="ECO:0007669"/>
    <property type="project" value="UniProtKB-EC"/>
</dbReference>
<keyword evidence="3" id="KW-0378">Hydrolase</keyword>
<dbReference type="Gene3D" id="3.40.50.1820">
    <property type="entry name" value="alpha/beta hydrolase"/>
    <property type="match status" value="1"/>
</dbReference>